<dbReference type="GO" id="GO:0022857">
    <property type="term" value="F:transmembrane transporter activity"/>
    <property type="evidence" value="ECO:0007669"/>
    <property type="project" value="InterPro"/>
</dbReference>
<sequence>MDIATEPLLMLKKSSKVYYENCPGCKVDQRKDTKEGIPIKEFIFVWIVVFSNALPISSIFPFIYFMIRDAHIAKREEDIGYYAGFLGSAYMFGRALTSVLWGMIADRYGRKPVIIFGTIVLLVSLATVICQMQFNCQD</sequence>
<dbReference type="InterPro" id="IPR020846">
    <property type="entry name" value="MFS_dom"/>
</dbReference>
<dbReference type="PANTHER" id="PTHR23504">
    <property type="entry name" value="MAJOR FACILITATOR SUPERFAMILY DOMAIN-CONTAINING PROTEIN 10"/>
    <property type="match status" value="1"/>
</dbReference>
<feature type="transmembrane region" description="Helical" evidence="6">
    <location>
        <begin position="79"/>
        <end position="101"/>
    </location>
</feature>
<dbReference type="Gene3D" id="1.20.1250.20">
    <property type="entry name" value="MFS general substrate transporter like domains"/>
    <property type="match status" value="1"/>
</dbReference>
<dbReference type="PROSITE" id="PS50850">
    <property type="entry name" value="MFS"/>
    <property type="match status" value="1"/>
</dbReference>
<protein>
    <submittedName>
        <fullName evidence="8">Zinc induced facilitator-like</fullName>
    </submittedName>
</protein>
<dbReference type="PANTHER" id="PTHR23504:SF15">
    <property type="entry name" value="MAJOR FACILITATOR SUPERFAMILY (MFS) PROFILE DOMAIN-CONTAINING PROTEIN"/>
    <property type="match status" value="1"/>
</dbReference>
<evidence type="ECO:0000256" key="6">
    <source>
        <dbReference type="SAM" id="Phobius"/>
    </source>
</evidence>
<evidence type="ECO:0000313" key="8">
    <source>
        <dbReference type="EMBL" id="KAF5197483.1"/>
    </source>
</evidence>
<evidence type="ECO:0000256" key="2">
    <source>
        <dbReference type="ARBA" id="ARBA00022448"/>
    </source>
</evidence>
<evidence type="ECO:0000256" key="4">
    <source>
        <dbReference type="ARBA" id="ARBA00022989"/>
    </source>
</evidence>
<proteinExistence type="predicted"/>
<keyword evidence="2" id="KW-0813">Transport</keyword>
<dbReference type="EMBL" id="JABWDY010014656">
    <property type="protein sequence ID" value="KAF5197483.1"/>
    <property type="molecule type" value="Genomic_DNA"/>
</dbReference>
<dbReference type="InterPro" id="IPR011701">
    <property type="entry name" value="MFS"/>
</dbReference>
<dbReference type="SUPFAM" id="SSF103473">
    <property type="entry name" value="MFS general substrate transporter"/>
    <property type="match status" value="1"/>
</dbReference>
<dbReference type="Pfam" id="PF07690">
    <property type="entry name" value="MFS_1"/>
    <property type="match status" value="1"/>
</dbReference>
<keyword evidence="4 6" id="KW-1133">Transmembrane helix</keyword>
<dbReference type="AlphaFoldDB" id="A0A7J6WKL5"/>
<accession>A0A7J6WKL5</accession>
<name>A0A7J6WKL5_THATH</name>
<comment type="subcellular location">
    <subcellularLocation>
        <location evidence="1">Membrane</location>
        <topology evidence="1">Multi-pass membrane protein</topology>
    </subcellularLocation>
</comment>
<reference evidence="8 9" key="1">
    <citation type="submission" date="2020-06" db="EMBL/GenBank/DDBJ databases">
        <title>Transcriptomic and genomic resources for Thalictrum thalictroides and T. hernandezii: Facilitating candidate gene discovery in an emerging model plant lineage.</title>
        <authorList>
            <person name="Arias T."/>
            <person name="Riano-Pachon D.M."/>
            <person name="Di Stilio V.S."/>
        </authorList>
    </citation>
    <scope>NUCLEOTIDE SEQUENCE [LARGE SCALE GENOMIC DNA]</scope>
    <source>
        <strain evidence="9">cv. WT478/WT964</strain>
        <tissue evidence="8">Leaves</tissue>
    </source>
</reference>
<gene>
    <name evidence="8" type="ORF">FRX31_012930</name>
</gene>
<keyword evidence="9" id="KW-1185">Reference proteome</keyword>
<evidence type="ECO:0000259" key="7">
    <source>
        <dbReference type="PROSITE" id="PS50850"/>
    </source>
</evidence>
<dbReference type="GO" id="GO:0016020">
    <property type="term" value="C:membrane"/>
    <property type="evidence" value="ECO:0007669"/>
    <property type="project" value="UniProtKB-SubCell"/>
</dbReference>
<comment type="caution">
    <text evidence="8">The sequence shown here is derived from an EMBL/GenBank/DDBJ whole genome shotgun (WGS) entry which is preliminary data.</text>
</comment>
<keyword evidence="3 6" id="KW-0812">Transmembrane</keyword>
<dbReference type="Proteomes" id="UP000554482">
    <property type="component" value="Unassembled WGS sequence"/>
</dbReference>
<organism evidence="8 9">
    <name type="scientific">Thalictrum thalictroides</name>
    <name type="common">Rue-anemone</name>
    <name type="synonym">Anemone thalictroides</name>
    <dbReference type="NCBI Taxonomy" id="46969"/>
    <lineage>
        <taxon>Eukaryota</taxon>
        <taxon>Viridiplantae</taxon>
        <taxon>Streptophyta</taxon>
        <taxon>Embryophyta</taxon>
        <taxon>Tracheophyta</taxon>
        <taxon>Spermatophyta</taxon>
        <taxon>Magnoliopsida</taxon>
        <taxon>Ranunculales</taxon>
        <taxon>Ranunculaceae</taxon>
        <taxon>Thalictroideae</taxon>
        <taxon>Thalictrum</taxon>
    </lineage>
</organism>
<feature type="transmembrane region" description="Helical" evidence="6">
    <location>
        <begin position="113"/>
        <end position="134"/>
    </location>
</feature>
<evidence type="ECO:0000313" key="9">
    <source>
        <dbReference type="Proteomes" id="UP000554482"/>
    </source>
</evidence>
<evidence type="ECO:0000256" key="1">
    <source>
        <dbReference type="ARBA" id="ARBA00004141"/>
    </source>
</evidence>
<feature type="domain" description="Major facilitator superfamily (MFS) profile" evidence="7">
    <location>
        <begin position="41"/>
        <end position="138"/>
    </location>
</feature>
<keyword evidence="5 6" id="KW-0472">Membrane</keyword>
<evidence type="ECO:0000256" key="5">
    <source>
        <dbReference type="ARBA" id="ARBA00023136"/>
    </source>
</evidence>
<feature type="transmembrane region" description="Helical" evidence="6">
    <location>
        <begin position="43"/>
        <end position="67"/>
    </location>
</feature>
<evidence type="ECO:0000256" key="3">
    <source>
        <dbReference type="ARBA" id="ARBA00022692"/>
    </source>
</evidence>
<dbReference type="OrthoDB" id="10262656at2759"/>
<dbReference type="InterPro" id="IPR036259">
    <property type="entry name" value="MFS_trans_sf"/>
</dbReference>